<organism evidence="3 4">
    <name type="scientific">Serinibacter salmoneus</name>
    <dbReference type="NCBI Taxonomy" id="556530"/>
    <lineage>
        <taxon>Bacteria</taxon>
        <taxon>Bacillati</taxon>
        <taxon>Actinomycetota</taxon>
        <taxon>Actinomycetes</taxon>
        <taxon>Micrococcales</taxon>
        <taxon>Beutenbergiaceae</taxon>
        <taxon>Serinibacter</taxon>
    </lineage>
</organism>
<accession>A0A2A9CZL3</accession>
<dbReference type="Pfam" id="PF12802">
    <property type="entry name" value="MarR_2"/>
    <property type="match status" value="1"/>
</dbReference>
<evidence type="ECO:0000259" key="2">
    <source>
        <dbReference type="Pfam" id="PF12802"/>
    </source>
</evidence>
<dbReference type="PANTHER" id="PTHR18964:SF173">
    <property type="entry name" value="GLUCOKINASE"/>
    <property type="match status" value="1"/>
</dbReference>
<dbReference type="AlphaFoldDB" id="A0A2A9CZL3"/>
<dbReference type="InterPro" id="IPR000600">
    <property type="entry name" value="ROK"/>
</dbReference>
<dbReference type="InterPro" id="IPR036388">
    <property type="entry name" value="WH-like_DNA-bd_sf"/>
</dbReference>
<dbReference type="InterPro" id="IPR043129">
    <property type="entry name" value="ATPase_NBD"/>
</dbReference>
<sequence length="389" mass="39505">MASRGTPSGSQTSLREANAARVLHAVQQHGGITQVELAETTGLSPATVSSIVKQLLVEGSVETRTTIRSGRRATLVTLTRRTGLVVGLHLAVRSLRVLIADVGYEVVAERVLPLPHDHRADTTLDRAALLTVDLLEEVGAGIDEVIGVGVAISAPVDPGSGVVASRGLMRGWEDVAVADVLAARLARPVVADNDANLAALGESRFGGARGATDLIFVRASFGVGVGIVSGGVLLRGPGGLAGEIGHVLVDPQGSICPCGSRGCLHTVVGSDAVLDSLRVSHGPLTLRDVLSLAQQGDPGCRQVLEDAGAAIGAVVANAAVVLNPSLIVVGGEVGSAGDSVVTGVRDALARRVLLNTDGPVSVIRSELGPRAEALGAMAHVLDREGAVTV</sequence>
<evidence type="ECO:0000313" key="4">
    <source>
        <dbReference type="Proteomes" id="UP000224915"/>
    </source>
</evidence>
<proteinExistence type="inferred from homology"/>
<gene>
    <name evidence="3" type="ORF">ATL40_0594</name>
</gene>
<dbReference type="SUPFAM" id="SSF53067">
    <property type="entry name" value="Actin-like ATPase domain"/>
    <property type="match status" value="1"/>
</dbReference>
<protein>
    <submittedName>
        <fullName evidence="3">MarR family transcriptional regulator</fullName>
    </submittedName>
</protein>
<feature type="domain" description="HTH marR-type" evidence="2">
    <location>
        <begin position="18"/>
        <end position="72"/>
    </location>
</feature>
<reference evidence="3 4" key="1">
    <citation type="submission" date="2017-10" db="EMBL/GenBank/DDBJ databases">
        <title>Sequencing the genomes of 1000 actinobacteria strains.</title>
        <authorList>
            <person name="Klenk H.-P."/>
        </authorList>
    </citation>
    <scope>NUCLEOTIDE SEQUENCE [LARGE SCALE GENOMIC DNA]</scope>
    <source>
        <strain evidence="3 4">DSM 21801</strain>
    </source>
</reference>
<evidence type="ECO:0000256" key="1">
    <source>
        <dbReference type="ARBA" id="ARBA00006479"/>
    </source>
</evidence>
<evidence type="ECO:0000313" key="3">
    <source>
        <dbReference type="EMBL" id="PFG19040.1"/>
    </source>
</evidence>
<comment type="caution">
    <text evidence="3">The sequence shown here is derived from an EMBL/GenBank/DDBJ whole genome shotgun (WGS) entry which is preliminary data.</text>
</comment>
<dbReference type="Gene3D" id="3.30.420.40">
    <property type="match status" value="2"/>
</dbReference>
<dbReference type="OrthoDB" id="3189808at2"/>
<dbReference type="EMBL" id="PDJD01000001">
    <property type="protein sequence ID" value="PFG19040.1"/>
    <property type="molecule type" value="Genomic_DNA"/>
</dbReference>
<keyword evidence="4" id="KW-1185">Reference proteome</keyword>
<dbReference type="GO" id="GO:0003700">
    <property type="term" value="F:DNA-binding transcription factor activity"/>
    <property type="evidence" value="ECO:0007669"/>
    <property type="project" value="InterPro"/>
</dbReference>
<dbReference type="Gene3D" id="1.10.10.10">
    <property type="entry name" value="Winged helix-like DNA-binding domain superfamily/Winged helix DNA-binding domain"/>
    <property type="match status" value="1"/>
</dbReference>
<dbReference type="Pfam" id="PF00480">
    <property type="entry name" value="ROK"/>
    <property type="match status" value="1"/>
</dbReference>
<dbReference type="Proteomes" id="UP000224915">
    <property type="component" value="Unassembled WGS sequence"/>
</dbReference>
<dbReference type="SUPFAM" id="SSF46785">
    <property type="entry name" value="Winged helix' DNA-binding domain"/>
    <property type="match status" value="1"/>
</dbReference>
<dbReference type="InterPro" id="IPR000835">
    <property type="entry name" value="HTH_MarR-typ"/>
</dbReference>
<name>A0A2A9CZL3_9MICO</name>
<dbReference type="InterPro" id="IPR036390">
    <property type="entry name" value="WH_DNA-bd_sf"/>
</dbReference>
<comment type="similarity">
    <text evidence="1">Belongs to the ROK (NagC/XylR) family.</text>
</comment>
<dbReference type="PANTHER" id="PTHR18964">
    <property type="entry name" value="ROK (REPRESSOR, ORF, KINASE) FAMILY"/>
    <property type="match status" value="1"/>
</dbReference>
<dbReference type="RefSeq" id="WP_098468235.1">
    <property type="nucleotide sequence ID" value="NZ_PDJD01000001.1"/>
</dbReference>